<evidence type="ECO:0000313" key="4">
    <source>
        <dbReference type="EMBL" id="BDD88201.1"/>
    </source>
</evidence>
<protein>
    <recommendedName>
        <fullName evidence="3">Cysteine-rich domain-containing protein</fullName>
    </recommendedName>
</protein>
<dbReference type="PANTHER" id="PTHR42947">
    <property type="entry name" value="COB--COM HETERODISULFIDE REDUCTASE SUBUNIT B 1"/>
    <property type="match status" value="1"/>
</dbReference>
<proteinExistence type="predicted"/>
<keyword evidence="1" id="KW-0560">Oxidoreductase</keyword>
<keyword evidence="5" id="KW-1185">Reference proteome</keyword>
<name>A0ABM7WBA6_9BACT</name>
<dbReference type="RefSeq" id="WP_284151586.1">
    <property type="nucleotide sequence ID" value="NZ_AP025516.1"/>
</dbReference>
<dbReference type="EMBL" id="AP025516">
    <property type="protein sequence ID" value="BDD88201.1"/>
    <property type="molecule type" value="Genomic_DNA"/>
</dbReference>
<feature type="region of interest" description="Disordered" evidence="2">
    <location>
        <begin position="292"/>
        <end position="312"/>
    </location>
</feature>
<evidence type="ECO:0000259" key="3">
    <source>
        <dbReference type="Pfam" id="PF02754"/>
    </source>
</evidence>
<feature type="domain" description="Cysteine-rich" evidence="3">
    <location>
        <begin position="147"/>
        <end position="236"/>
    </location>
</feature>
<dbReference type="PANTHER" id="PTHR42947:SF1">
    <property type="entry name" value="COB--COM HETERODISULFIDE REDUCTASE SUBUNIT B 1"/>
    <property type="match status" value="1"/>
</dbReference>
<dbReference type="InterPro" id="IPR051278">
    <property type="entry name" value="HdrB/HdrD_reductase"/>
</dbReference>
<feature type="domain" description="Cysteine-rich" evidence="3">
    <location>
        <begin position="4"/>
        <end position="83"/>
    </location>
</feature>
<organism evidence="4 5">
    <name type="scientific">Desulfofustis limnaeus</name>
    <dbReference type="NCBI Taxonomy" id="2740163"/>
    <lineage>
        <taxon>Bacteria</taxon>
        <taxon>Pseudomonadati</taxon>
        <taxon>Thermodesulfobacteriota</taxon>
        <taxon>Desulfobulbia</taxon>
        <taxon>Desulfobulbales</taxon>
        <taxon>Desulfocapsaceae</taxon>
        <taxon>Desulfofustis</taxon>
    </lineage>
</organism>
<evidence type="ECO:0000256" key="2">
    <source>
        <dbReference type="SAM" id="MobiDB-lite"/>
    </source>
</evidence>
<dbReference type="Pfam" id="PF02754">
    <property type="entry name" value="CCG"/>
    <property type="match status" value="2"/>
</dbReference>
<sequence>MKLAFFQGCNIPVRIEHYAVSAEAVLRRFGVELEIVPEFTCCGYPVRNLDEKSYFLPSVRNLAIAEKRGLDVMAICNCCFASLQKAKNVLAENRQLADEINELLAKEGLHYHGTTTVKHLLTVLHDDIGCDTIKKQLTGAFSGLNLAVLLGCHILRPREVTRFDDSFVPQIADNLVGLTGATALEWTGRLECCGAALAGLNDGVADALLNEKVNGARAAGADFITPICAYCYLQLDTSQPQVRAAGPDYEVLPVLLYPQLLGLCLGIDEKILGIEQNGTVNDRTVGRLKELLGPPVEEKKKKSRKTTGTTNE</sequence>
<evidence type="ECO:0000256" key="1">
    <source>
        <dbReference type="ARBA" id="ARBA00023002"/>
    </source>
</evidence>
<accession>A0ABM7WBA6</accession>
<dbReference type="Proteomes" id="UP000830055">
    <property type="component" value="Chromosome"/>
</dbReference>
<gene>
    <name evidence="4" type="ORF">DPPLL_25660</name>
</gene>
<dbReference type="Gene3D" id="1.20.1050.140">
    <property type="match status" value="1"/>
</dbReference>
<evidence type="ECO:0000313" key="5">
    <source>
        <dbReference type="Proteomes" id="UP000830055"/>
    </source>
</evidence>
<dbReference type="InterPro" id="IPR004017">
    <property type="entry name" value="Cys_rich_dom"/>
</dbReference>
<reference evidence="4 5" key="1">
    <citation type="submission" date="2022-01" db="EMBL/GenBank/DDBJ databases">
        <title>Desulfofustis limnae sp. nov., a novel mesophilic sulfate-reducing bacterium isolated from marsh soil.</title>
        <authorList>
            <person name="Watanabe M."/>
            <person name="Takahashi A."/>
            <person name="Kojima H."/>
            <person name="Fukui M."/>
        </authorList>
    </citation>
    <scope>NUCLEOTIDE SEQUENCE [LARGE SCALE GENOMIC DNA]</scope>
    <source>
        <strain evidence="4 5">PPLL</strain>
    </source>
</reference>